<dbReference type="Gene3D" id="1.20.920.10">
    <property type="entry name" value="Bromodomain-like"/>
    <property type="match status" value="1"/>
</dbReference>
<reference evidence="6" key="1">
    <citation type="submission" date="2011-03" db="EMBL/GenBank/DDBJ databases">
        <title>The genome sequence of Vavraia culicis strain floridensis.</title>
        <authorList>
            <consortium name="The Broad Institute Genome Sequencing Platform"/>
            <person name="Cuomo C."/>
            <person name="Becnel J."/>
            <person name="Sanscrainte N."/>
            <person name="Young S.K."/>
            <person name="Zeng Q."/>
            <person name="Gargeya S."/>
            <person name="Fitzgerald M."/>
            <person name="Haas B."/>
            <person name="Abouelleil A."/>
            <person name="Alvarado L."/>
            <person name="Arachchi H.M."/>
            <person name="Berlin A."/>
            <person name="Chapman S.B."/>
            <person name="Gearin G."/>
            <person name="Goldberg J."/>
            <person name="Griggs A."/>
            <person name="Gujja S."/>
            <person name="Hansen M."/>
            <person name="Heiman D."/>
            <person name="Howarth C."/>
            <person name="Larimer J."/>
            <person name="Lui A."/>
            <person name="MacDonald P.J.P."/>
            <person name="McCowen C."/>
            <person name="Montmayeur A."/>
            <person name="Murphy C."/>
            <person name="Neiman D."/>
            <person name="Pearson M."/>
            <person name="Priest M."/>
            <person name="Roberts A."/>
            <person name="Saif S."/>
            <person name="Shea T."/>
            <person name="Sisk P."/>
            <person name="Stolte C."/>
            <person name="Sykes S."/>
            <person name="Wortman J."/>
            <person name="Nusbaum C."/>
            <person name="Birren B."/>
        </authorList>
    </citation>
    <scope>NUCLEOTIDE SEQUENCE [LARGE SCALE GENOMIC DNA]</scope>
    <source>
        <strain evidence="6">floridensis</strain>
    </source>
</reference>
<dbReference type="InterPro" id="IPR036427">
    <property type="entry name" value="Bromodomain-like_sf"/>
</dbReference>
<dbReference type="GeneID" id="19878121"/>
<dbReference type="SMART" id="SM00297">
    <property type="entry name" value="BROMO"/>
    <property type="match status" value="1"/>
</dbReference>
<evidence type="ECO:0000313" key="5">
    <source>
        <dbReference type="EMBL" id="ELA48190.1"/>
    </source>
</evidence>
<proteinExistence type="predicted"/>
<keyword evidence="1 2" id="KW-0103">Bromodomain</keyword>
<feature type="region of interest" description="Disordered" evidence="3">
    <location>
        <begin position="1024"/>
        <end position="1054"/>
    </location>
</feature>
<evidence type="ECO:0000259" key="4">
    <source>
        <dbReference type="PROSITE" id="PS50014"/>
    </source>
</evidence>
<dbReference type="InterPro" id="IPR027268">
    <property type="entry name" value="Peptidase_M4/M1_CTD_sf"/>
</dbReference>
<sequence length="1373" mass="155738">MELHRQTIYLFIDPGVKRAYGYTECTIEGVCELTFKVGMLKIESVHINDEPAQYKINTDTHIIDENERVINKALYSKVIDHKHTLTMCTAHGMSTVRMHFVPNVRFYERLPGDHKHEEVLGMNGETVLFPYLDGMAEYTMVYVVPPDFTVVSPGQLVGVIEHCECIVHTYTVRAFAENVCFAVGSYEAYEISAVKTLYVPRYTEYADLKSDLNAVHKFVNNFVGGDHTLPLSIVFTMMPCTAVALHVAVLPMSTFPTADDIEHNFAFKERVARLIGTQLFMNTYFEREDLWLKMGLIGYVADHILKHMLGTNEFLFRLRNAIDAIVRDDHLHLPLYAPARTVHSYRSAFVCAKAAVFMHILENNTSLAFMQKIVKICLNRERINTHAFIGVVRDVTGKDLRNERMIYRNNSGTYTGEVSIDLKKNQVKIVFNGPVNTVVQSHEVEGVYEHNVKKELTYTYHNRRKKDEESVLFIRVDPYITQLNTYKLVLKGTMYGNLTRDKNVLSQMEGIKHVDECELERLVYDVHVNYRIKLMAMHYLGINSILSFFVKKFCVQGSTIIKPNMFTVLNHQVLVGTMRILSMFDPHVKRVVNEKVVSVGAILKAFFYNVLRYNDNSSNAYDDSVFVGQLIRGLSFMLTVHGGTGEDIGDNIGEGVYEGVDGGRDSEDDEIGGNGDDGSTDRIDNTDRTANADRTMSANHISGALDGAINKTVSTPHDTTPSTVKNNLWDRNDAEHREIMNKEREGVIDTDRGRTGTNHLNTTAECDDIYLEIIERYRMKDIIFPSNCNRVTCAVLYFYGRLDLYGMVNMNINYLLLLIRPANFIEVRCAAAEILTFKIILDDEEIILSQITEHSHAAKQARHHTITYEMLDTMLRMDSAIQITVYKTINNLITCTAYNSFVKGKLDKSYFYDRLRSTEEASVREHILEVIYFLEGLDVEIRTDEYLEHELSSTVEDDGGVRIKVAPLVDLKVRLRVHGVCDGIVVRRIVPVKEMDGVVKLKVGARVGVGVPGKRMKVGKVSRVGRTGNNKTGSVDKIGVGSKTGSGNSIGGNDPITAANDTASTKNIVKNSNGTVKNGKTGHKTARTTDLARATEQTEWCFTDNAMISRIIDEFNDKMAFSPGITTEKDLRAFLTHVFVSEDVNTKSYALARTVYNELERAKLEIPLVHRMYTPLTDDQKHKIKKLLNTLTIPQFSRPKNYKDITRKPKTVYSLKRKLDGIVVLEFFKLEVIDFIEKCALFTPKRNFNEKSLLSYLYSIPESKHVSVYELLEQCFELIKTKKVCAEFIDEVKVDGYDTVVCKPMYLNLIVRKLKDMRYGCVLDVYKDVELIAANAALFNGENSVYAADSKHIVKWFKRIVGGMLGDLYNDVD</sequence>
<dbReference type="Proteomes" id="UP000011081">
    <property type="component" value="Unassembled WGS sequence"/>
</dbReference>
<accession>L2GYL2</accession>
<evidence type="ECO:0000256" key="1">
    <source>
        <dbReference type="ARBA" id="ARBA00023117"/>
    </source>
</evidence>
<name>L2GYL2_VAVCU</name>
<dbReference type="GO" id="GO:0006325">
    <property type="term" value="P:chromatin organization"/>
    <property type="evidence" value="ECO:0007669"/>
    <property type="project" value="UniProtKB-ARBA"/>
</dbReference>
<evidence type="ECO:0000256" key="2">
    <source>
        <dbReference type="PROSITE-ProRule" id="PRU00035"/>
    </source>
</evidence>
<organism evidence="5 6">
    <name type="scientific">Vavraia culicis (isolate floridensis)</name>
    <name type="common">Microsporidian parasite</name>
    <dbReference type="NCBI Taxonomy" id="948595"/>
    <lineage>
        <taxon>Eukaryota</taxon>
        <taxon>Fungi</taxon>
        <taxon>Fungi incertae sedis</taxon>
        <taxon>Microsporidia</taxon>
        <taxon>Pleistophoridae</taxon>
        <taxon>Vavraia</taxon>
    </lineage>
</organism>
<dbReference type="GO" id="GO:0006367">
    <property type="term" value="P:transcription initiation at RNA polymerase II promoter"/>
    <property type="evidence" value="ECO:0007669"/>
    <property type="project" value="TreeGrafter"/>
</dbReference>
<feature type="region of interest" description="Disordered" evidence="3">
    <location>
        <begin position="658"/>
        <end position="688"/>
    </location>
</feature>
<dbReference type="PANTHER" id="PTHR15137">
    <property type="entry name" value="TRANSCRIPTION INITIATION FACTOR TFIID"/>
    <property type="match status" value="1"/>
</dbReference>
<dbReference type="GO" id="GO:0016251">
    <property type="term" value="F:RNA polymerase II general transcription initiation factor activity"/>
    <property type="evidence" value="ECO:0007669"/>
    <property type="project" value="TreeGrafter"/>
</dbReference>
<dbReference type="STRING" id="948595.L2GYL2"/>
<dbReference type="Gene3D" id="1.10.390.10">
    <property type="entry name" value="Neutral Protease Domain 2"/>
    <property type="match status" value="1"/>
</dbReference>
<dbReference type="GO" id="GO:0005669">
    <property type="term" value="C:transcription factor TFIID complex"/>
    <property type="evidence" value="ECO:0007669"/>
    <property type="project" value="InterPro"/>
</dbReference>
<dbReference type="CDD" id="cd04369">
    <property type="entry name" value="Bromodomain"/>
    <property type="match status" value="1"/>
</dbReference>
<dbReference type="SUPFAM" id="SSF47370">
    <property type="entry name" value="Bromodomain"/>
    <property type="match status" value="1"/>
</dbReference>
<dbReference type="GO" id="GO:0003682">
    <property type="term" value="F:chromatin binding"/>
    <property type="evidence" value="ECO:0007669"/>
    <property type="project" value="TreeGrafter"/>
</dbReference>
<dbReference type="InterPro" id="IPR037813">
    <property type="entry name" value="TAF2"/>
</dbReference>
<gene>
    <name evidence="5" type="ORF">VCUG_00231</name>
</gene>
<evidence type="ECO:0000313" key="6">
    <source>
        <dbReference type="Proteomes" id="UP000011081"/>
    </source>
</evidence>
<dbReference type="GO" id="GO:0000976">
    <property type="term" value="F:transcription cis-regulatory region binding"/>
    <property type="evidence" value="ECO:0007669"/>
    <property type="project" value="TreeGrafter"/>
</dbReference>
<feature type="domain" description="Bromo" evidence="4">
    <location>
        <begin position="1289"/>
        <end position="1347"/>
    </location>
</feature>
<keyword evidence="6" id="KW-1185">Reference proteome</keyword>
<dbReference type="OrthoDB" id="308861at2759"/>
<dbReference type="PROSITE" id="PS50014">
    <property type="entry name" value="BROMODOMAIN_2"/>
    <property type="match status" value="1"/>
</dbReference>
<dbReference type="RefSeq" id="XP_008073252.1">
    <property type="nucleotide sequence ID" value="XM_008075061.1"/>
</dbReference>
<dbReference type="HOGENOM" id="CLU_252130_0_0_1"/>
<dbReference type="Pfam" id="PF00439">
    <property type="entry name" value="Bromodomain"/>
    <property type="match status" value="1"/>
</dbReference>
<dbReference type="OMA" id="LMAMHYL"/>
<dbReference type="InterPro" id="IPR001487">
    <property type="entry name" value="Bromodomain"/>
</dbReference>
<dbReference type="VEuPathDB" id="MicrosporidiaDB:VCUG_00231"/>
<dbReference type="InParanoid" id="L2GYL2"/>
<feature type="compositionally biased region" description="Basic and acidic residues" evidence="3">
    <location>
        <begin position="679"/>
        <end position="688"/>
    </location>
</feature>
<dbReference type="EMBL" id="GL877406">
    <property type="protein sequence ID" value="ELA48190.1"/>
    <property type="molecule type" value="Genomic_DNA"/>
</dbReference>
<dbReference type="PANTHER" id="PTHR15137:SF9">
    <property type="entry name" value="TRANSCRIPTION INITIATION FACTOR TFIID SUBUNIT 2"/>
    <property type="match status" value="1"/>
</dbReference>
<protein>
    <recommendedName>
        <fullName evidence="4">Bromo domain-containing protein</fullName>
    </recommendedName>
</protein>
<evidence type="ECO:0000256" key="3">
    <source>
        <dbReference type="SAM" id="MobiDB-lite"/>
    </source>
</evidence>